<feature type="compositionally biased region" description="Basic and acidic residues" evidence="1">
    <location>
        <begin position="41"/>
        <end position="59"/>
    </location>
</feature>
<gene>
    <name evidence="2" type="ORF">HAND1043_LOCUS137</name>
</gene>
<protein>
    <submittedName>
        <fullName evidence="2">Uncharacterized protein</fullName>
    </submittedName>
</protein>
<dbReference type="AlphaFoldDB" id="A0A7S0TE51"/>
<evidence type="ECO:0000256" key="1">
    <source>
        <dbReference type="SAM" id="MobiDB-lite"/>
    </source>
</evidence>
<proteinExistence type="predicted"/>
<sequence length="183" mass="19608">MSVKLLATATGCVASAAVAAYISRAHRRSVLPAAEETEQGEGDKEQPTRRGEGDKEQPTRRGVKSVLTERGITGKKLTQALVVHECLGLCLFGGSWVLCYFVQPSSRLAAVLEQSGLQGATSKALGELGDAASKKVAKLFGGSGDTERLTKSLAESMLVRTFLTPFTMPLKLYLSYTVVQCRR</sequence>
<dbReference type="EMBL" id="HBFK01000190">
    <property type="protein sequence ID" value="CAD8733646.1"/>
    <property type="molecule type" value="Transcribed_RNA"/>
</dbReference>
<reference evidence="2" key="1">
    <citation type="submission" date="2021-01" db="EMBL/GenBank/DDBJ databases">
        <authorList>
            <person name="Corre E."/>
            <person name="Pelletier E."/>
            <person name="Niang G."/>
            <person name="Scheremetjew M."/>
            <person name="Finn R."/>
            <person name="Kale V."/>
            <person name="Holt S."/>
            <person name="Cochrane G."/>
            <person name="Meng A."/>
            <person name="Brown T."/>
            <person name="Cohen L."/>
        </authorList>
    </citation>
    <scope>NUCLEOTIDE SEQUENCE</scope>
    <source>
        <strain evidence="2">CCMP441</strain>
    </source>
</reference>
<feature type="region of interest" description="Disordered" evidence="1">
    <location>
        <begin position="31"/>
        <end position="65"/>
    </location>
</feature>
<accession>A0A7S0TE51</accession>
<organism evidence="2">
    <name type="scientific">Hemiselmis andersenii</name>
    <name type="common">Cryptophyte alga</name>
    <dbReference type="NCBI Taxonomy" id="464988"/>
    <lineage>
        <taxon>Eukaryota</taxon>
        <taxon>Cryptophyceae</taxon>
        <taxon>Cryptomonadales</taxon>
        <taxon>Hemiselmidaceae</taxon>
        <taxon>Hemiselmis</taxon>
    </lineage>
</organism>
<evidence type="ECO:0000313" key="2">
    <source>
        <dbReference type="EMBL" id="CAD8733646.1"/>
    </source>
</evidence>
<name>A0A7S0TE51_HEMAN</name>